<name>A0A840TS74_9BACT</name>
<dbReference type="EMBL" id="JACHGF010000001">
    <property type="protein sequence ID" value="MBB5282850.1"/>
    <property type="molecule type" value="Genomic_DNA"/>
</dbReference>
<proteinExistence type="predicted"/>
<keyword evidence="1" id="KW-0732">Signal</keyword>
<dbReference type="InterPro" id="IPR009799">
    <property type="entry name" value="EthD_dom"/>
</dbReference>
<feature type="chain" id="PRO_5032728550" evidence="1">
    <location>
        <begin position="29"/>
        <end position="144"/>
    </location>
</feature>
<accession>A0A840TS74</accession>
<gene>
    <name evidence="2" type="ORF">HNQ92_000971</name>
</gene>
<evidence type="ECO:0000256" key="1">
    <source>
        <dbReference type="SAM" id="SignalP"/>
    </source>
</evidence>
<reference evidence="2 3" key="1">
    <citation type="submission" date="2020-08" db="EMBL/GenBank/DDBJ databases">
        <title>Genomic Encyclopedia of Type Strains, Phase IV (KMG-IV): sequencing the most valuable type-strain genomes for metagenomic binning, comparative biology and taxonomic classification.</title>
        <authorList>
            <person name="Goeker M."/>
        </authorList>
    </citation>
    <scope>NUCLEOTIDE SEQUENCE [LARGE SCALE GENOMIC DNA]</scope>
    <source>
        <strain evidence="2 3">DSM 105074</strain>
    </source>
</reference>
<evidence type="ECO:0000313" key="3">
    <source>
        <dbReference type="Proteomes" id="UP000557307"/>
    </source>
</evidence>
<dbReference type="AlphaFoldDB" id="A0A840TS74"/>
<feature type="signal peptide" evidence="1">
    <location>
        <begin position="1"/>
        <end position="28"/>
    </location>
</feature>
<dbReference type="Gene3D" id="3.30.70.100">
    <property type="match status" value="1"/>
</dbReference>
<dbReference type="GO" id="GO:0016491">
    <property type="term" value="F:oxidoreductase activity"/>
    <property type="evidence" value="ECO:0007669"/>
    <property type="project" value="InterPro"/>
</dbReference>
<dbReference type="PROSITE" id="PS51257">
    <property type="entry name" value="PROKAR_LIPOPROTEIN"/>
    <property type="match status" value="1"/>
</dbReference>
<dbReference type="SUPFAM" id="SSF54909">
    <property type="entry name" value="Dimeric alpha+beta barrel"/>
    <property type="match status" value="1"/>
</dbReference>
<organism evidence="2 3">
    <name type="scientific">Rhabdobacter roseus</name>
    <dbReference type="NCBI Taxonomy" id="1655419"/>
    <lineage>
        <taxon>Bacteria</taxon>
        <taxon>Pseudomonadati</taxon>
        <taxon>Bacteroidota</taxon>
        <taxon>Cytophagia</taxon>
        <taxon>Cytophagales</taxon>
        <taxon>Cytophagaceae</taxon>
        <taxon>Rhabdobacter</taxon>
    </lineage>
</organism>
<keyword evidence="3" id="KW-1185">Reference proteome</keyword>
<sequence>MKTKTTFFLLIVAVMGMASCKTSQPTQASTTEIGMYRVAILYPNGEDKTFDMDYYEKKHMPMVAGFIGKNLKSYEIDKGISGRTPNDKAPFVAIGYFYVTDIAEYSKAIAQNREAVVGDFKNYTNIQPVVQINEVKQVGYPTLK</sequence>
<dbReference type="PANTHER" id="PTHR40260:SF2">
    <property type="entry name" value="BLR8190 PROTEIN"/>
    <property type="match status" value="1"/>
</dbReference>
<protein>
    <submittedName>
        <fullName evidence="2">Uncharacterized protein (TIGR02118 family)</fullName>
    </submittedName>
</protein>
<dbReference type="InterPro" id="IPR011008">
    <property type="entry name" value="Dimeric_a/b-barrel"/>
</dbReference>
<dbReference type="PANTHER" id="PTHR40260">
    <property type="entry name" value="BLR8190 PROTEIN"/>
    <property type="match status" value="1"/>
</dbReference>
<evidence type="ECO:0000313" key="2">
    <source>
        <dbReference type="EMBL" id="MBB5282850.1"/>
    </source>
</evidence>
<dbReference type="Proteomes" id="UP000557307">
    <property type="component" value="Unassembled WGS sequence"/>
</dbReference>
<dbReference type="NCBIfam" id="TIGR02118">
    <property type="entry name" value="EthD family reductase"/>
    <property type="match status" value="1"/>
</dbReference>
<comment type="caution">
    <text evidence="2">The sequence shown here is derived from an EMBL/GenBank/DDBJ whole genome shotgun (WGS) entry which is preliminary data.</text>
</comment>
<dbReference type="RefSeq" id="WP_184171624.1">
    <property type="nucleotide sequence ID" value="NZ_JACHGF010000001.1"/>
</dbReference>